<dbReference type="Gene3D" id="1.10.472.80">
    <property type="entry name" value="Ypt/Rab-GAP domain of gyp1p, domain 3"/>
    <property type="match status" value="1"/>
</dbReference>
<evidence type="ECO:0000256" key="2">
    <source>
        <dbReference type="ARBA" id="ARBA00023054"/>
    </source>
</evidence>
<dbReference type="PANTHER" id="PTHR47219">
    <property type="entry name" value="RAB GTPASE-ACTIVATING PROTEIN 1-LIKE"/>
    <property type="match status" value="1"/>
</dbReference>
<dbReference type="SUPFAM" id="SSF47923">
    <property type="entry name" value="Ypt/Rab-GAP domain of gyp1p"/>
    <property type="match status" value="2"/>
</dbReference>
<dbReference type="FunFam" id="1.10.10.750:FF:000003">
    <property type="entry name" value="GTPase activating protein (Evi5)"/>
    <property type="match status" value="1"/>
</dbReference>
<feature type="compositionally biased region" description="Polar residues" evidence="4">
    <location>
        <begin position="57"/>
        <end position="71"/>
    </location>
</feature>
<reference evidence="6 7" key="1">
    <citation type="journal article" date="2019" name="Sci. Rep.">
        <title>Comparative genomics of chytrid fungi reveal insights into the obligate biotrophic and pathogenic lifestyle of Synchytrium endobioticum.</title>
        <authorList>
            <person name="van de Vossenberg B.T.L.H."/>
            <person name="Warris S."/>
            <person name="Nguyen H.D.T."/>
            <person name="van Gent-Pelzer M.P.E."/>
            <person name="Joly D.L."/>
            <person name="van de Geest H.C."/>
            <person name="Bonants P.J.M."/>
            <person name="Smith D.S."/>
            <person name="Levesque C.A."/>
            <person name="van der Lee T.A.J."/>
        </authorList>
    </citation>
    <scope>NUCLEOTIDE SEQUENCE [LARGE SCALE GENOMIC DNA]</scope>
    <source>
        <strain evidence="6 7">LEV6574</strain>
    </source>
</reference>
<dbReference type="EMBL" id="QEAM01000045">
    <property type="protein sequence ID" value="TPX48808.1"/>
    <property type="molecule type" value="Genomic_DNA"/>
</dbReference>
<gene>
    <name evidence="6" type="ORF">SeLEV6574_g01841</name>
</gene>
<dbReference type="Gene3D" id="1.10.8.270">
    <property type="entry name" value="putative rabgap domain of human tbc1 domain family member 14 like domains"/>
    <property type="match status" value="1"/>
</dbReference>
<dbReference type="FunFam" id="1.10.472.80:FF:000027">
    <property type="entry name" value="GTPase activating protein (Evi5)"/>
    <property type="match status" value="1"/>
</dbReference>
<feature type="compositionally biased region" description="Pro residues" evidence="4">
    <location>
        <begin position="35"/>
        <end position="48"/>
    </location>
</feature>
<feature type="compositionally biased region" description="Polar residues" evidence="4">
    <location>
        <begin position="19"/>
        <end position="32"/>
    </location>
</feature>
<keyword evidence="2 3" id="KW-0175">Coiled coil</keyword>
<accession>A0A507DD71</accession>
<dbReference type="InterPro" id="IPR035969">
    <property type="entry name" value="Rab-GAP_TBC_sf"/>
</dbReference>
<dbReference type="Proteomes" id="UP000320475">
    <property type="component" value="Unassembled WGS sequence"/>
</dbReference>
<evidence type="ECO:0000256" key="1">
    <source>
        <dbReference type="ARBA" id="ARBA00022468"/>
    </source>
</evidence>
<evidence type="ECO:0000256" key="4">
    <source>
        <dbReference type="SAM" id="MobiDB-lite"/>
    </source>
</evidence>
<sequence length="610" mass="69438">MESPVPGVSGTDIEPLQHVQPNESSTIQSGETTIPPLPKSLPLAPSPPRNLREKPASLNTPSPTPGNSHSPFQHVFIGDDRMSPDHIQPSPNSTIRHDQPHAALLDESASSSIAVDSDNEESFILARLERERMTSALSETSPQQPKATSSLMMLTNSLSASFAMVRDSVVGDSKESAIDWDFWGKLMANFEAVARKHPRVLTRKLHAGIPPAIRGMVWQLMCKGKNIELENTYNTLLSRTSPFEKQILRDLPRTFPEQEYFKNAGPGQEALLHVIKAYSLFDPEVGYCQGMSFIIGPLLLNMPEEEAFCVLVKLMKNYEFRGLYTPKMEGLSLRLFQFEKLMDELLPAVNRHLYVEGIKSTMYASQWFMTCFAYRFPLEIVFRILDIIFAEGHEAMFRFALALMKRNQETLLSMHFDHLLQYLKEDLFDAYADNVDKLIVDATAVRITKAKLDKLAKDHEEEVWRNSPESMERESLRAENRRLAAEARKHESLLEQLSHEHVNLATQLVEAQVAAQADKEAIEELQEKLAGLQAFINDDRNNAEVKVREEMEAVIRKNTELTKEMAKILDARNDVEDELARMKHLYAQSESEKEVLHKRWEDLRRSLSNE</sequence>
<dbReference type="Gene3D" id="1.10.10.750">
    <property type="entry name" value="Ypt/Rab-GAP domain of gyp1p, domain 1"/>
    <property type="match status" value="1"/>
</dbReference>
<comment type="caution">
    <text evidence="6">The sequence shown here is derived from an EMBL/GenBank/DDBJ whole genome shotgun (WGS) entry which is preliminary data.</text>
</comment>
<dbReference type="GO" id="GO:0005096">
    <property type="term" value="F:GTPase activator activity"/>
    <property type="evidence" value="ECO:0007669"/>
    <property type="project" value="UniProtKB-KW"/>
</dbReference>
<name>A0A507DD71_9FUNG</name>
<proteinExistence type="predicted"/>
<dbReference type="Pfam" id="PF23436">
    <property type="entry name" value="RabGap-TBC_2"/>
    <property type="match status" value="1"/>
</dbReference>
<dbReference type="InterPro" id="IPR000195">
    <property type="entry name" value="Rab-GAP-TBC_dom"/>
</dbReference>
<dbReference type="AlphaFoldDB" id="A0A507DD71"/>
<feature type="domain" description="Rab-GAP TBC" evidence="5">
    <location>
        <begin position="208"/>
        <end position="392"/>
    </location>
</feature>
<evidence type="ECO:0000313" key="7">
    <source>
        <dbReference type="Proteomes" id="UP000320475"/>
    </source>
</evidence>
<dbReference type="InterPro" id="IPR050302">
    <property type="entry name" value="Rab_GAP_TBC_domain"/>
</dbReference>
<feature type="region of interest" description="Disordered" evidence="4">
    <location>
        <begin position="1"/>
        <end position="97"/>
    </location>
</feature>
<evidence type="ECO:0000313" key="6">
    <source>
        <dbReference type="EMBL" id="TPX48808.1"/>
    </source>
</evidence>
<keyword evidence="1" id="KW-0343">GTPase activation</keyword>
<evidence type="ECO:0000259" key="5">
    <source>
        <dbReference type="PROSITE" id="PS50086"/>
    </source>
</evidence>
<protein>
    <recommendedName>
        <fullName evidence="5">Rab-GAP TBC domain-containing protein</fullName>
    </recommendedName>
</protein>
<evidence type="ECO:0000256" key="3">
    <source>
        <dbReference type="SAM" id="Coils"/>
    </source>
</evidence>
<dbReference type="PANTHER" id="PTHR47219:SF9">
    <property type="entry name" value="GTPASE ACTIVATING PROTEIN AND CENTROSOME-ASSOCIATED, ISOFORM B"/>
    <property type="match status" value="1"/>
</dbReference>
<dbReference type="PROSITE" id="PS50086">
    <property type="entry name" value="TBC_RABGAP"/>
    <property type="match status" value="1"/>
</dbReference>
<dbReference type="FunFam" id="1.10.8.270:FF:000001">
    <property type="entry name" value="TBC1 domain family member 1"/>
    <property type="match status" value="1"/>
</dbReference>
<feature type="coiled-coil region" evidence="3">
    <location>
        <begin position="473"/>
        <end position="592"/>
    </location>
</feature>
<dbReference type="VEuPathDB" id="FungiDB:SeMB42_g06938"/>
<dbReference type="GO" id="GO:0031267">
    <property type="term" value="F:small GTPase binding"/>
    <property type="evidence" value="ECO:0007669"/>
    <property type="project" value="TreeGrafter"/>
</dbReference>
<dbReference type="OrthoDB" id="295078at2759"/>
<dbReference type="SMART" id="SM00164">
    <property type="entry name" value="TBC"/>
    <property type="match status" value="1"/>
</dbReference>
<organism evidence="6 7">
    <name type="scientific">Synchytrium endobioticum</name>
    <dbReference type="NCBI Taxonomy" id="286115"/>
    <lineage>
        <taxon>Eukaryota</taxon>
        <taxon>Fungi</taxon>
        <taxon>Fungi incertae sedis</taxon>
        <taxon>Chytridiomycota</taxon>
        <taxon>Chytridiomycota incertae sedis</taxon>
        <taxon>Chytridiomycetes</taxon>
        <taxon>Synchytriales</taxon>
        <taxon>Synchytriaceae</taxon>
        <taxon>Synchytrium</taxon>
    </lineage>
</organism>